<feature type="domain" description="NrpR regulatory" evidence="1">
    <location>
        <begin position="6"/>
        <end position="130"/>
    </location>
</feature>
<reference evidence="2" key="1">
    <citation type="journal article" date="2014" name="Front. Microbiol.">
        <title>High frequency of phylogenetically diverse reductive dehalogenase-homologous genes in deep subseafloor sedimentary metagenomes.</title>
        <authorList>
            <person name="Kawai M."/>
            <person name="Futagami T."/>
            <person name="Toyoda A."/>
            <person name="Takaki Y."/>
            <person name="Nishi S."/>
            <person name="Hori S."/>
            <person name="Arai W."/>
            <person name="Tsubouchi T."/>
            <person name="Morono Y."/>
            <person name="Uchiyama I."/>
            <person name="Ito T."/>
            <person name="Fujiyama A."/>
            <person name="Inagaki F."/>
            <person name="Takami H."/>
        </authorList>
    </citation>
    <scope>NUCLEOTIDE SEQUENCE</scope>
    <source>
        <strain evidence="2">Expedition CK06-06</strain>
    </source>
</reference>
<feature type="non-terminal residue" evidence="2">
    <location>
        <position position="1"/>
    </location>
</feature>
<sequence length="136" mass="14739">TGRIRPFRFVELIHYAGSSLDPSEVFIRAKMTSVTGVAKRGDGEILANFREIPAPCRPIVEEVITKLKEAGLGGVLVMGNTSEPVCEIPVELNRIGIILIGGLNPVAAAEEAGIETENHAMSTVIEYRNLIKLEEL</sequence>
<dbReference type="PANTHER" id="PTHR41964:SF1">
    <property type="entry name" value="GLOBAL NITROGEN REGULATOR NRPR"/>
    <property type="match status" value="1"/>
</dbReference>
<dbReference type="Pfam" id="PF01995">
    <property type="entry name" value="NRD1_2"/>
    <property type="match status" value="1"/>
</dbReference>
<proteinExistence type="predicted"/>
<evidence type="ECO:0000313" key="2">
    <source>
        <dbReference type="EMBL" id="GAH61194.1"/>
    </source>
</evidence>
<dbReference type="InterPro" id="IPR038982">
    <property type="entry name" value="NrpR"/>
</dbReference>
<dbReference type="AlphaFoldDB" id="X1I522"/>
<evidence type="ECO:0000259" key="1">
    <source>
        <dbReference type="Pfam" id="PF01995"/>
    </source>
</evidence>
<name>X1I522_9ZZZZ</name>
<dbReference type="EMBL" id="BARU01020236">
    <property type="protein sequence ID" value="GAH61194.1"/>
    <property type="molecule type" value="Genomic_DNA"/>
</dbReference>
<dbReference type="InterPro" id="IPR036984">
    <property type="entry name" value="NrpR_dom_sf"/>
</dbReference>
<gene>
    <name evidence="2" type="ORF">S03H2_33257</name>
</gene>
<organism evidence="2">
    <name type="scientific">marine sediment metagenome</name>
    <dbReference type="NCBI Taxonomy" id="412755"/>
    <lineage>
        <taxon>unclassified sequences</taxon>
        <taxon>metagenomes</taxon>
        <taxon>ecological metagenomes</taxon>
    </lineage>
</organism>
<dbReference type="PANTHER" id="PTHR41964">
    <property type="entry name" value="GLOBAL NITROGEN REGULATOR NRPR"/>
    <property type="match status" value="1"/>
</dbReference>
<protein>
    <recommendedName>
        <fullName evidence="1">NrpR regulatory domain-containing protein</fullName>
    </recommendedName>
</protein>
<dbReference type="Gene3D" id="3.30.70.1360">
    <property type="entry name" value="mj0159-like"/>
    <property type="match status" value="1"/>
</dbReference>
<dbReference type="InterPro" id="IPR002846">
    <property type="entry name" value="NRD"/>
</dbReference>
<accession>X1I522</accession>
<comment type="caution">
    <text evidence="2">The sequence shown here is derived from an EMBL/GenBank/DDBJ whole genome shotgun (WGS) entry which is preliminary data.</text>
</comment>